<organism evidence="2">
    <name type="scientific">Opuntia streptacantha</name>
    <name type="common">Prickly pear cactus</name>
    <name type="synonym">Opuntia cardona</name>
    <dbReference type="NCBI Taxonomy" id="393608"/>
    <lineage>
        <taxon>Eukaryota</taxon>
        <taxon>Viridiplantae</taxon>
        <taxon>Streptophyta</taxon>
        <taxon>Embryophyta</taxon>
        <taxon>Tracheophyta</taxon>
        <taxon>Spermatophyta</taxon>
        <taxon>Magnoliopsida</taxon>
        <taxon>eudicotyledons</taxon>
        <taxon>Gunneridae</taxon>
        <taxon>Pentapetalae</taxon>
        <taxon>Caryophyllales</taxon>
        <taxon>Cactineae</taxon>
        <taxon>Cactaceae</taxon>
        <taxon>Opuntioideae</taxon>
        <taxon>Opuntia</taxon>
    </lineage>
</organism>
<name>A0A7C8ZK79_OPUST</name>
<reference evidence="2" key="1">
    <citation type="journal article" date="2013" name="J. Plant Res.">
        <title>Effect of fungi and light on seed germination of three Opuntia species from semiarid lands of central Mexico.</title>
        <authorList>
            <person name="Delgado-Sanchez P."/>
            <person name="Jimenez-Bremont J.F."/>
            <person name="Guerrero-Gonzalez Mde L."/>
            <person name="Flores J."/>
        </authorList>
    </citation>
    <scope>NUCLEOTIDE SEQUENCE</scope>
    <source>
        <tissue evidence="2">Cladode</tissue>
    </source>
</reference>
<evidence type="ECO:0000256" key="1">
    <source>
        <dbReference type="SAM" id="Phobius"/>
    </source>
</evidence>
<dbReference type="AlphaFoldDB" id="A0A7C8ZK79"/>
<keyword evidence="1" id="KW-0812">Transmembrane</keyword>
<keyword evidence="1" id="KW-0472">Membrane</keyword>
<reference evidence="2" key="2">
    <citation type="submission" date="2020-07" db="EMBL/GenBank/DDBJ databases">
        <authorList>
            <person name="Vera ALvarez R."/>
            <person name="Arias-Moreno D.M."/>
            <person name="Jimenez-Jacinto V."/>
            <person name="Jimenez-Bremont J.F."/>
            <person name="Swaminathan K."/>
            <person name="Moose S.P."/>
            <person name="Guerrero-Gonzalez M.L."/>
            <person name="Marino-Ramirez L."/>
            <person name="Landsman D."/>
            <person name="Rodriguez-Kessler M."/>
            <person name="Delgado-Sanchez P."/>
        </authorList>
    </citation>
    <scope>NUCLEOTIDE SEQUENCE</scope>
    <source>
        <tissue evidence="2">Cladode</tissue>
    </source>
</reference>
<dbReference type="EMBL" id="GISG01135442">
    <property type="protein sequence ID" value="MBA4643835.1"/>
    <property type="molecule type" value="Transcribed_RNA"/>
</dbReference>
<evidence type="ECO:0000313" key="2">
    <source>
        <dbReference type="EMBL" id="MBA4643835.1"/>
    </source>
</evidence>
<sequence length="127" mass="13844">MSSDEDFFLFFKPFPASSTSSFVIEISFFILLPFDFCFFFSIETSSAFSDVVPAASTTSFCCTFLSSTSDSSLCFFFLSFDFLTGSLVMLNVVGCSFKSLSDGSDVSICFFFLDFFTASAGSLASPT</sequence>
<accession>A0A7C8ZK79</accession>
<keyword evidence="1" id="KW-1133">Transmembrane helix</keyword>
<protein>
    <submittedName>
        <fullName evidence="2">Uncharacterized protein</fullName>
    </submittedName>
</protein>
<proteinExistence type="predicted"/>
<feature type="transmembrane region" description="Helical" evidence="1">
    <location>
        <begin position="21"/>
        <end position="42"/>
    </location>
</feature>